<dbReference type="RefSeq" id="XP_013784393.1">
    <property type="nucleotide sequence ID" value="XM_013928939.1"/>
</dbReference>
<feature type="compositionally biased region" description="Polar residues" evidence="13">
    <location>
        <begin position="533"/>
        <end position="542"/>
    </location>
</feature>
<evidence type="ECO:0000256" key="14">
    <source>
        <dbReference type="SAM" id="Phobius"/>
    </source>
</evidence>
<keyword evidence="6 14" id="KW-1133">Transmembrane helix</keyword>
<comment type="similarity">
    <text evidence="2">Belongs to the glutamate-gated ion channel (TC 1.A.10.1) family.</text>
</comment>
<comment type="subcellular location">
    <subcellularLocation>
        <location evidence="1">Cell membrane</location>
        <topology evidence="1">Multi-pass membrane protein</topology>
    </subcellularLocation>
</comment>
<dbReference type="InterPro" id="IPR019594">
    <property type="entry name" value="Glu/Gly-bd"/>
</dbReference>
<dbReference type="Proteomes" id="UP000694941">
    <property type="component" value="Unplaced"/>
</dbReference>
<evidence type="ECO:0000313" key="16">
    <source>
        <dbReference type="Proteomes" id="UP000694941"/>
    </source>
</evidence>
<dbReference type="Pfam" id="PF00060">
    <property type="entry name" value="Lig_chan"/>
    <property type="match status" value="1"/>
</dbReference>
<keyword evidence="5 14" id="KW-0812">Transmembrane</keyword>
<evidence type="ECO:0000256" key="12">
    <source>
        <dbReference type="ARBA" id="ARBA00023303"/>
    </source>
</evidence>
<keyword evidence="8 14" id="KW-0472">Membrane</keyword>
<protein>
    <submittedName>
        <fullName evidence="17">Probable glutamate receptor</fullName>
    </submittedName>
</protein>
<evidence type="ECO:0000256" key="10">
    <source>
        <dbReference type="ARBA" id="ARBA00023180"/>
    </source>
</evidence>
<keyword evidence="7" id="KW-0406">Ion transport</keyword>
<feature type="domain" description="Ionotropic glutamate receptor C-terminal" evidence="15">
    <location>
        <begin position="166"/>
        <end position="520"/>
    </location>
</feature>
<evidence type="ECO:0000256" key="8">
    <source>
        <dbReference type="ARBA" id="ARBA00023136"/>
    </source>
</evidence>
<keyword evidence="11" id="KW-1071">Ligand-gated ion channel</keyword>
<dbReference type="InterPro" id="IPR052192">
    <property type="entry name" value="Insect_Ionotropic_Sensory_Rcpt"/>
</dbReference>
<feature type="region of interest" description="Disordered" evidence="13">
    <location>
        <begin position="1"/>
        <end position="48"/>
    </location>
</feature>
<dbReference type="SUPFAM" id="SSF53850">
    <property type="entry name" value="Periplasmic binding protein-like II"/>
    <property type="match status" value="1"/>
</dbReference>
<keyword evidence="12" id="KW-0407">Ion channel</keyword>
<evidence type="ECO:0000256" key="5">
    <source>
        <dbReference type="ARBA" id="ARBA00022692"/>
    </source>
</evidence>
<feature type="compositionally biased region" description="Basic and acidic residues" evidence="13">
    <location>
        <begin position="39"/>
        <end position="48"/>
    </location>
</feature>
<dbReference type="Pfam" id="PF10613">
    <property type="entry name" value="Lig_chan-Glu_bd"/>
    <property type="match status" value="1"/>
</dbReference>
<dbReference type="SUPFAM" id="SSF81324">
    <property type="entry name" value="Voltage-gated potassium channels"/>
    <property type="match status" value="1"/>
</dbReference>
<feature type="non-terminal residue" evidence="17">
    <location>
        <position position="587"/>
    </location>
</feature>
<evidence type="ECO:0000256" key="11">
    <source>
        <dbReference type="ARBA" id="ARBA00023286"/>
    </source>
</evidence>
<evidence type="ECO:0000256" key="3">
    <source>
        <dbReference type="ARBA" id="ARBA00022448"/>
    </source>
</evidence>
<keyword evidence="3" id="KW-0813">Transport</keyword>
<dbReference type="PANTHER" id="PTHR42643:SF24">
    <property type="entry name" value="IONOTROPIC RECEPTOR 60A"/>
    <property type="match status" value="1"/>
</dbReference>
<accession>A0ABM1BLH1</accession>
<feature type="transmembrane region" description="Helical" evidence="14">
    <location>
        <begin position="565"/>
        <end position="583"/>
    </location>
</feature>
<evidence type="ECO:0000256" key="13">
    <source>
        <dbReference type="SAM" id="MobiDB-lite"/>
    </source>
</evidence>
<keyword evidence="10" id="KW-0325">Glycoprotein</keyword>
<keyword evidence="9 17" id="KW-0675">Receptor</keyword>
<keyword evidence="4" id="KW-1003">Cell membrane</keyword>
<evidence type="ECO:0000256" key="9">
    <source>
        <dbReference type="ARBA" id="ARBA00023170"/>
    </source>
</evidence>
<sequence length="587" mass="67386">MQKHNGYKARGRPTRRWSQDNIDNIKHHGISLRYTTDTGQEKDQDEGGVKTTLNTMESAVEKLWIEYIKSPYIVPLHLPVDRGSNYNELTYHNHTQVFSTIEHQQATETTDQQTINYIIEGPDIESCNCTKRVRIGRWIAQNQKLQPAKPNDFFRLSGDLHIINRTLRVATMDNFPFFVQEIISDRKVIGKDGIDLKIIEILAEKFNFKFQILTPSDRVWGVKLPDGEWSGLFRMILKQEADFAITNIGMINERQEAIDYTYPYMTDSLNFLVRGPREKSRALAVIRPFTLEVWIGLLVVVLLTSLFTTFVAKTTCNPNAQKWSFRQALWYYFGALTSQGGAQNLPSTNSLRLIVTFYWFFAMITVAGFSGSLTSYMNIPEKESPIDTISELVKRMENGQIKVGTLHGALPYANFMSATEGDMYRIGKEIKRDQEGTLVKDIKTGAFRTMQESYALVFPRSFVEGTLVSMGIKDYHFGREQFYINFFSIAVPKGSPMKDAFSKVLKRLNEMGLISKWYKDVLSRRERQKIFSKMTSHDNTTTPIPPLNKEEQKGPRPLQLEDLQGAYIVFFVGLISALLVFLLELRL</sequence>
<dbReference type="SMART" id="SM00079">
    <property type="entry name" value="PBPe"/>
    <property type="match status" value="1"/>
</dbReference>
<keyword evidence="16" id="KW-1185">Reference proteome</keyword>
<dbReference type="PANTHER" id="PTHR42643">
    <property type="entry name" value="IONOTROPIC RECEPTOR 20A-RELATED"/>
    <property type="match status" value="1"/>
</dbReference>
<proteinExistence type="inferred from homology"/>
<evidence type="ECO:0000256" key="1">
    <source>
        <dbReference type="ARBA" id="ARBA00004651"/>
    </source>
</evidence>
<feature type="region of interest" description="Disordered" evidence="13">
    <location>
        <begin position="533"/>
        <end position="555"/>
    </location>
</feature>
<feature type="transmembrane region" description="Helical" evidence="14">
    <location>
        <begin position="289"/>
        <end position="312"/>
    </location>
</feature>
<feature type="transmembrane region" description="Helical" evidence="14">
    <location>
        <begin position="357"/>
        <end position="376"/>
    </location>
</feature>
<dbReference type="GeneID" id="106468511"/>
<evidence type="ECO:0000256" key="7">
    <source>
        <dbReference type="ARBA" id="ARBA00023065"/>
    </source>
</evidence>
<organism evidence="16 17">
    <name type="scientific">Limulus polyphemus</name>
    <name type="common">Atlantic horseshoe crab</name>
    <dbReference type="NCBI Taxonomy" id="6850"/>
    <lineage>
        <taxon>Eukaryota</taxon>
        <taxon>Metazoa</taxon>
        <taxon>Ecdysozoa</taxon>
        <taxon>Arthropoda</taxon>
        <taxon>Chelicerata</taxon>
        <taxon>Merostomata</taxon>
        <taxon>Xiphosura</taxon>
        <taxon>Limulidae</taxon>
        <taxon>Limulus</taxon>
    </lineage>
</organism>
<name>A0ABM1BLH1_LIMPO</name>
<gene>
    <name evidence="17" type="primary">LOC106468511</name>
</gene>
<evidence type="ECO:0000259" key="15">
    <source>
        <dbReference type="SMART" id="SM00079"/>
    </source>
</evidence>
<evidence type="ECO:0000256" key="4">
    <source>
        <dbReference type="ARBA" id="ARBA00022475"/>
    </source>
</evidence>
<feature type="compositionally biased region" description="Basic residues" evidence="13">
    <location>
        <begin position="1"/>
        <end position="15"/>
    </location>
</feature>
<evidence type="ECO:0000256" key="6">
    <source>
        <dbReference type="ARBA" id="ARBA00022989"/>
    </source>
</evidence>
<dbReference type="Gene3D" id="3.40.190.10">
    <property type="entry name" value="Periplasmic binding protein-like II"/>
    <property type="match status" value="1"/>
</dbReference>
<dbReference type="InterPro" id="IPR001320">
    <property type="entry name" value="Iontro_rcpt_C"/>
</dbReference>
<dbReference type="Gene3D" id="1.10.287.70">
    <property type="match status" value="1"/>
</dbReference>
<evidence type="ECO:0000256" key="2">
    <source>
        <dbReference type="ARBA" id="ARBA00008685"/>
    </source>
</evidence>
<evidence type="ECO:0000313" key="17">
    <source>
        <dbReference type="RefSeq" id="XP_013784393.1"/>
    </source>
</evidence>
<reference evidence="17" key="1">
    <citation type="submission" date="2025-08" db="UniProtKB">
        <authorList>
            <consortium name="RefSeq"/>
        </authorList>
    </citation>
    <scope>IDENTIFICATION</scope>
    <source>
        <tissue evidence="17">Muscle</tissue>
    </source>
</reference>